<accession>A0A0E9PJY9</accession>
<dbReference type="AlphaFoldDB" id="A0A0E9PJY9"/>
<organism evidence="1">
    <name type="scientific">Anguilla anguilla</name>
    <name type="common">European freshwater eel</name>
    <name type="synonym">Muraena anguilla</name>
    <dbReference type="NCBI Taxonomy" id="7936"/>
    <lineage>
        <taxon>Eukaryota</taxon>
        <taxon>Metazoa</taxon>
        <taxon>Chordata</taxon>
        <taxon>Craniata</taxon>
        <taxon>Vertebrata</taxon>
        <taxon>Euteleostomi</taxon>
        <taxon>Actinopterygii</taxon>
        <taxon>Neopterygii</taxon>
        <taxon>Teleostei</taxon>
        <taxon>Anguilliformes</taxon>
        <taxon>Anguillidae</taxon>
        <taxon>Anguilla</taxon>
    </lineage>
</organism>
<reference evidence="1" key="2">
    <citation type="journal article" date="2015" name="Fish Shellfish Immunol.">
        <title>Early steps in the European eel (Anguilla anguilla)-Vibrio vulnificus interaction in the gills: Role of the RtxA13 toxin.</title>
        <authorList>
            <person name="Callol A."/>
            <person name="Pajuelo D."/>
            <person name="Ebbesson L."/>
            <person name="Teles M."/>
            <person name="MacKenzie S."/>
            <person name="Amaro C."/>
        </authorList>
    </citation>
    <scope>NUCLEOTIDE SEQUENCE</scope>
</reference>
<dbReference type="EMBL" id="GBXM01103960">
    <property type="protein sequence ID" value="JAH04617.1"/>
    <property type="molecule type" value="Transcribed_RNA"/>
</dbReference>
<protein>
    <submittedName>
        <fullName evidence="1">Uncharacterized protein</fullName>
    </submittedName>
</protein>
<reference evidence="1" key="1">
    <citation type="submission" date="2014-11" db="EMBL/GenBank/DDBJ databases">
        <authorList>
            <person name="Amaro Gonzalez C."/>
        </authorList>
    </citation>
    <scope>NUCLEOTIDE SEQUENCE</scope>
</reference>
<proteinExistence type="predicted"/>
<sequence>MFIFHSTVTLIIYFSMPSKTGTTSCTTQEGTSIALSFMQVTHLLSLACRVSAPHVLIF</sequence>
<evidence type="ECO:0000313" key="1">
    <source>
        <dbReference type="EMBL" id="JAH04617.1"/>
    </source>
</evidence>
<name>A0A0E9PJY9_ANGAN</name>